<accession>A0ABP3CNR2</accession>
<organism evidence="2 3">
    <name type="scientific">Saccharothrix mutabilis subsp. mutabilis</name>
    <dbReference type="NCBI Taxonomy" id="66855"/>
    <lineage>
        <taxon>Bacteria</taxon>
        <taxon>Bacillati</taxon>
        <taxon>Actinomycetota</taxon>
        <taxon>Actinomycetes</taxon>
        <taxon>Pseudonocardiales</taxon>
        <taxon>Pseudonocardiaceae</taxon>
        <taxon>Saccharothrix</taxon>
    </lineage>
</organism>
<dbReference type="InterPro" id="IPR016181">
    <property type="entry name" value="Acyl_CoA_acyltransferase"/>
</dbReference>
<dbReference type="Pfam" id="PF13508">
    <property type="entry name" value="Acetyltransf_7"/>
    <property type="match status" value="1"/>
</dbReference>
<evidence type="ECO:0000313" key="3">
    <source>
        <dbReference type="Proteomes" id="UP001500416"/>
    </source>
</evidence>
<feature type="domain" description="N-acetyltransferase" evidence="1">
    <location>
        <begin position="111"/>
        <end position="241"/>
    </location>
</feature>
<dbReference type="CDD" id="cd04301">
    <property type="entry name" value="NAT_SF"/>
    <property type="match status" value="1"/>
</dbReference>
<dbReference type="EMBL" id="BAAABU010000001">
    <property type="protein sequence ID" value="GAA0211335.1"/>
    <property type="molecule type" value="Genomic_DNA"/>
</dbReference>
<comment type="caution">
    <text evidence="2">The sequence shown here is derived from an EMBL/GenBank/DDBJ whole genome shotgun (WGS) entry which is preliminary data.</text>
</comment>
<protein>
    <recommendedName>
        <fullName evidence="1">N-acetyltransferase domain-containing protein</fullName>
    </recommendedName>
</protein>
<reference evidence="3" key="1">
    <citation type="journal article" date="2019" name="Int. J. Syst. Evol. Microbiol.">
        <title>The Global Catalogue of Microorganisms (GCM) 10K type strain sequencing project: providing services to taxonomists for standard genome sequencing and annotation.</title>
        <authorList>
            <consortium name="The Broad Institute Genomics Platform"/>
            <consortium name="The Broad Institute Genome Sequencing Center for Infectious Disease"/>
            <person name="Wu L."/>
            <person name="Ma J."/>
        </authorList>
    </citation>
    <scope>NUCLEOTIDE SEQUENCE [LARGE SCALE GENOMIC DNA]</scope>
    <source>
        <strain evidence="3">JCM 3380</strain>
    </source>
</reference>
<name>A0ABP3CNR2_9PSEU</name>
<dbReference type="SUPFAM" id="SSF55729">
    <property type="entry name" value="Acyl-CoA N-acyltransferases (Nat)"/>
    <property type="match status" value="1"/>
</dbReference>
<dbReference type="Gene3D" id="3.40.630.30">
    <property type="match status" value="1"/>
</dbReference>
<dbReference type="PROSITE" id="PS51186">
    <property type="entry name" value="GNAT"/>
    <property type="match status" value="1"/>
</dbReference>
<gene>
    <name evidence="2" type="ORF">GCM10010492_06440</name>
</gene>
<evidence type="ECO:0000313" key="2">
    <source>
        <dbReference type="EMBL" id="GAA0211335.1"/>
    </source>
</evidence>
<keyword evidence="3" id="KW-1185">Reference proteome</keyword>
<dbReference type="RefSeq" id="WP_343932050.1">
    <property type="nucleotide sequence ID" value="NZ_BAAABU010000001.1"/>
</dbReference>
<dbReference type="InterPro" id="IPR000182">
    <property type="entry name" value="GNAT_dom"/>
</dbReference>
<evidence type="ECO:0000259" key="1">
    <source>
        <dbReference type="PROSITE" id="PS51186"/>
    </source>
</evidence>
<sequence>MTSVVPASLALATRNSDVLLTVLAETRGHELLRRDGFSAMIGPGLLRVLVLDPEPGPRAIAEMGDLVAAAGERRVTVEDSFGVLDCAPWGLAGRELPVMVRRPGPVAAPASGVREVGTAEQVAVFERVVLDGFPLPGFAPGEAFTPALLDRPEARMRLAERDGEAAGACLSIADGRATGLYWVTTLPEHRSRGVGRALLNAALHGCDVPVTLTATKAGRPLYDSFGFDVVAQARWWSKPTA</sequence>
<proteinExistence type="predicted"/>
<dbReference type="Proteomes" id="UP001500416">
    <property type="component" value="Unassembled WGS sequence"/>
</dbReference>